<keyword evidence="4" id="KW-1185">Reference proteome</keyword>
<comment type="caution">
    <text evidence="3">The sequence shown here is derived from an EMBL/GenBank/DDBJ whole genome shotgun (WGS) entry which is preliminary data.</text>
</comment>
<dbReference type="VEuPathDB" id="FungiDB:TREMEDRAFT_62255"/>
<feature type="compositionally biased region" description="Basic and acidic residues" evidence="1">
    <location>
        <begin position="224"/>
        <end position="237"/>
    </location>
</feature>
<reference evidence="3 4" key="1">
    <citation type="submission" date="2016-06" db="EMBL/GenBank/DDBJ databases">
        <title>Evolution of pathogenesis and genome organization in the Tremellales.</title>
        <authorList>
            <person name="Cuomo C."/>
            <person name="Litvintseva A."/>
            <person name="Heitman J."/>
            <person name="Chen Y."/>
            <person name="Sun S."/>
            <person name="Springer D."/>
            <person name="Dromer F."/>
            <person name="Young S."/>
            <person name="Zeng Q."/>
            <person name="Chapman S."/>
            <person name="Gujja S."/>
            <person name="Saif S."/>
            <person name="Birren B."/>
        </authorList>
    </citation>
    <scope>NUCLEOTIDE SEQUENCE [LARGE SCALE GENOMIC DNA]</scope>
    <source>
        <strain evidence="3 4">ATCC 28783</strain>
    </source>
</reference>
<evidence type="ECO:0000256" key="1">
    <source>
        <dbReference type="SAM" id="MobiDB-lite"/>
    </source>
</evidence>
<dbReference type="Proteomes" id="UP000289152">
    <property type="component" value="Unassembled WGS sequence"/>
</dbReference>
<feature type="domain" description="Metallo-beta-lactamase" evidence="2">
    <location>
        <begin position="339"/>
        <end position="468"/>
    </location>
</feature>
<feature type="compositionally biased region" description="Basic and acidic residues" evidence="1">
    <location>
        <begin position="245"/>
        <end position="268"/>
    </location>
</feature>
<gene>
    <name evidence="3" type="ORF">M231_04104</name>
</gene>
<dbReference type="InterPro" id="IPR036866">
    <property type="entry name" value="RibonucZ/Hydroxyglut_hydro"/>
</dbReference>
<protein>
    <recommendedName>
        <fullName evidence="2">Metallo-beta-lactamase domain-containing protein</fullName>
    </recommendedName>
</protein>
<dbReference type="InParanoid" id="A0A4Q1BLD6"/>
<dbReference type="InterPro" id="IPR001279">
    <property type="entry name" value="Metallo-B-lactamas"/>
</dbReference>
<evidence type="ECO:0000313" key="3">
    <source>
        <dbReference type="EMBL" id="RXK38598.1"/>
    </source>
</evidence>
<dbReference type="EMBL" id="SDIL01000045">
    <property type="protein sequence ID" value="RXK38598.1"/>
    <property type="molecule type" value="Genomic_DNA"/>
</dbReference>
<accession>A0A4Q1BLD6</accession>
<dbReference type="GO" id="GO:0005737">
    <property type="term" value="C:cytoplasm"/>
    <property type="evidence" value="ECO:0007669"/>
    <property type="project" value="TreeGrafter"/>
</dbReference>
<dbReference type="PANTHER" id="PTHR15032">
    <property type="entry name" value="N-ACYL-PHOSPHATIDYLETHANOLAMINE-HYDROLYZING PHOSPHOLIPASE D"/>
    <property type="match status" value="1"/>
</dbReference>
<feature type="region of interest" description="Disordered" evidence="1">
    <location>
        <begin position="224"/>
        <end position="299"/>
    </location>
</feature>
<feature type="domain" description="Metallo-beta-lactamase" evidence="2">
    <location>
        <begin position="102"/>
        <end position="197"/>
    </location>
</feature>
<dbReference type="Pfam" id="PF12706">
    <property type="entry name" value="Lactamase_B_2"/>
    <property type="match status" value="2"/>
</dbReference>
<sequence length="507" mass="57721">MRTNPWESYTSPDLIRILSSISFVCPSLSFSRPASKRESHLPTSQVFSDLEGLPTTVKPRWLQTESEEQIEKTKAKCEITWLGHATTYLRIPSADSEGFLGVLMDPIFSKRCSPLSIGPQRRLGTVCEVKDLEEVDIVLISHDHYDHLDKQTIKDLNNHFPQANYMVPTGTKKWLVNWGVDPTQIREMTWWEDVNFTLRFSDRKISYRSEKSFAHSILKGDEEKELGVDGSRRERMTAENTLEVDLPRSDELNCSDERREGRNEEEYSPKTSISYEQGPPVGERTKTVSGKDSAEVRPGTQRLDSEIAFVQSIDYLVSDTIKPIVDLTNSTEKLLEEEGISMRLVCTPAQHASGRGMWSKNKALWCSWLMEFENCSETKRVFFAGDTGFQSTSDGPTCPIFREIRETYGNPTLSLLPIANGSVLPYLESLIPFLRIDDDVTRHVHLTPQDAVDVHREMESDLSIGVHWGTFTSSRRTQSTIKDLNDAKRLRDVNSFHVGDVGQTWEF</sequence>
<dbReference type="SUPFAM" id="SSF56281">
    <property type="entry name" value="Metallo-hydrolase/oxidoreductase"/>
    <property type="match status" value="2"/>
</dbReference>
<evidence type="ECO:0000259" key="2">
    <source>
        <dbReference type="Pfam" id="PF12706"/>
    </source>
</evidence>
<dbReference type="PANTHER" id="PTHR15032:SF4">
    <property type="entry name" value="N-ACYL-PHOSPHATIDYLETHANOLAMINE-HYDROLYZING PHOSPHOLIPASE D"/>
    <property type="match status" value="1"/>
</dbReference>
<evidence type="ECO:0000313" key="4">
    <source>
        <dbReference type="Proteomes" id="UP000289152"/>
    </source>
</evidence>
<dbReference type="Gene3D" id="3.60.15.10">
    <property type="entry name" value="Ribonuclease Z/Hydroxyacylglutathione hydrolase-like"/>
    <property type="match status" value="2"/>
</dbReference>
<organism evidence="3 4">
    <name type="scientific">Tremella mesenterica</name>
    <name type="common">Jelly fungus</name>
    <dbReference type="NCBI Taxonomy" id="5217"/>
    <lineage>
        <taxon>Eukaryota</taxon>
        <taxon>Fungi</taxon>
        <taxon>Dikarya</taxon>
        <taxon>Basidiomycota</taxon>
        <taxon>Agaricomycotina</taxon>
        <taxon>Tremellomycetes</taxon>
        <taxon>Tremellales</taxon>
        <taxon>Tremellaceae</taxon>
        <taxon>Tremella</taxon>
    </lineage>
</organism>
<dbReference type="OrthoDB" id="332863at2759"/>
<dbReference type="AlphaFoldDB" id="A0A4Q1BLD6"/>
<proteinExistence type="predicted"/>
<name>A0A4Q1BLD6_TREME</name>